<sequence length="62" mass="6959">MLLGSFLRTFLCAAIMDFNCFEVCPTYMASHPPYCIPYTTSDLWGEETPSLTLGQADLFVKT</sequence>
<evidence type="ECO:0000313" key="2">
    <source>
        <dbReference type="EMBL" id="KAK9880022.1"/>
    </source>
</evidence>
<dbReference type="EMBL" id="JARQZJ010000063">
    <property type="protein sequence ID" value="KAK9880022.1"/>
    <property type="molecule type" value="Genomic_DNA"/>
</dbReference>
<comment type="caution">
    <text evidence="2">The sequence shown here is derived from an EMBL/GenBank/DDBJ whole genome shotgun (WGS) entry which is preliminary data.</text>
</comment>
<proteinExistence type="predicted"/>
<dbReference type="AlphaFoldDB" id="A0AAW1UIT1"/>
<keyword evidence="3" id="KW-1185">Reference proteome</keyword>
<evidence type="ECO:0000256" key="1">
    <source>
        <dbReference type="SAM" id="SignalP"/>
    </source>
</evidence>
<keyword evidence="1" id="KW-0732">Signal</keyword>
<dbReference type="Proteomes" id="UP001431783">
    <property type="component" value="Unassembled WGS sequence"/>
</dbReference>
<gene>
    <name evidence="2" type="ORF">WA026_008538</name>
</gene>
<protein>
    <submittedName>
        <fullName evidence="2">Uncharacterized protein</fullName>
    </submittedName>
</protein>
<feature type="chain" id="PRO_5043979759" evidence="1">
    <location>
        <begin position="21"/>
        <end position="62"/>
    </location>
</feature>
<feature type="signal peptide" evidence="1">
    <location>
        <begin position="1"/>
        <end position="20"/>
    </location>
</feature>
<evidence type="ECO:0000313" key="3">
    <source>
        <dbReference type="Proteomes" id="UP001431783"/>
    </source>
</evidence>
<accession>A0AAW1UIT1</accession>
<name>A0AAW1UIT1_9CUCU</name>
<organism evidence="2 3">
    <name type="scientific">Henosepilachna vigintioctopunctata</name>
    <dbReference type="NCBI Taxonomy" id="420089"/>
    <lineage>
        <taxon>Eukaryota</taxon>
        <taxon>Metazoa</taxon>
        <taxon>Ecdysozoa</taxon>
        <taxon>Arthropoda</taxon>
        <taxon>Hexapoda</taxon>
        <taxon>Insecta</taxon>
        <taxon>Pterygota</taxon>
        <taxon>Neoptera</taxon>
        <taxon>Endopterygota</taxon>
        <taxon>Coleoptera</taxon>
        <taxon>Polyphaga</taxon>
        <taxon>Cucujiformia</taxon>
        <taxon>Coccinelloidea</taxon>
        <taxon>Coccinellidae</taxon>
        <taxon>Epilachninae</taxon>
        <taxon>Epilachnini</taxon>
        <taxon>Henosepilachna</taxon>
    </lineage>
</organism>
<reference evidence="2 3" key="1">
    <citation type="submission" date="2023-03" db="EMBL/GenBank/DDBJ databases">
        <title>Genome insight into feeding habits of ladybird beetles.</title>
        <authorList>
            <person name="Li H.-S."/>
            <person name="Huang Y.-H."/>
            <person name="Pang H."/>
        </authorList>
    </citation>
    <scope>NUCLEOTIDE SEQUENCE [LARGE SCALE GENOMIC DNA]</scope>
    <source>
        <strain evidence="2">SYSU_2023b</strain>
        <tissue evidence="2">Whole body</tissue>
    </source>
</reference>